<sequence>MTADTDARARDRLAWVRAATGQPGLELERASFDAGHRSYWRTRGTAPDRILMDAPPGLEDVHPWLRIHALLERGGVRVPAIIAGDETAGFLLLEDLGGPTLAQTIDENSADAHFDAAIGQLLRLQRITPPVDLPAFGEALLQRDAGLFEEWFLHRHLGITLDCAGAERLELAQRRLMDNVLAQPRVLTHRDYMPRNLMPAKSGPVADGPAVLDFQDCVTGPIAYDPVSLFKDAFISWPLTRVDGWLARYHARALDAGLPVPPLERFLRDADWLGVQRHLKILGIFARLHHRDGKPRYLVDAPRFLGYLDEVLPRHPQLRPLHELLDGVVRPAFERLQRGDAARSAGPQSPRGGDA</sequence>
<organism evidence="2 3">
    <name type="scientific">Marilutibacter chinensis</name>
    <dbReference type="NCBI Taxonomy" id="2912247"/>
    <lineage>
        <taxon>Bacteria</taxon>
        <taxon>Pseudomonadati</taxon>
        <taxon>Pseudomonadota</taxon>
        <taxon>Gammaproteobacteria</taxon>
        <taxon>Lysobacterales</taxon>
        <taxon>Lysobacteraceae</taxon>
        <taxon>Marilutibacter</taxon>
    </lineage>
</organism>
<dbReference type="RefSeq" id="WP_237055083.1">
    <property type="nucleotide sequence ID" value="NZ_JAKJPO010000007.1"/>
</dbReference>
<evidence type="ECO:0000313" key="3">
    <source>
        <dbReference type="Proteomes" id="UP001430796"/>
    </source>
</evidence>
<reference evidence="2 3" key="3">
    <citation type="submission" date="2022-01" db="EMBL/GenBank/DDBJ databases">
        <authorList>
            <person name="Zhou L.Y."/>
        </authorList>
    </citation>
    <scope>NUCLEOTIDE SEQUENCE [LARGE SCALE GENOMIC DNA]</scope>
    <source>
        <strain evidence="2 3">TLK-CK17</strain>
    </source>
</reference>
<evidence type="ECO:0000313" key="2">
    <source>
        <dbReference type="EMBL" id="MCF7222456.1"/>
    </source>
</evidence>
<dbReference type="Gene3D" id="3.90.1200.10">
    <property type="match status" value="1"/>
</dbReference>
<reference evidence="2 3" key="2">
    <citation type="submission" date="2022-01" db="EMBL/GenBank/DDBJ databases">
        <title>Lysobacter chinensis sp. nov., a bacterium isolated from cow dung compost.</title>
        <authorList>
            <person name="Liu Y."/>
        </authorList>
    </citation>
    <scope>NUCLEOTIDE SEQUENCE [LARGE SCALE GENOMIC DNA]</scope>
    <source>
        <strain evidence="2 3">TLK-CK17</strain>
    </source>
</reference>
<feature type="domain" description="Aminoglycoside phosphotransferase" evidence="1">
    <location>
        <begin position="28"/>
        <end position="254"/>
    </location>
</feature>
<dbReference type="InterPro" id="IPR002575">
    <property type="entry name" value="Aminoglycoside_PTrfase"/>
</dbReference>
<dbReference type="InterPro" id="IPR011009">
    <property type="entry name" value="Kinase-like_dom_sf"/>
</dbReference>
<evidence type="ECO:0000259" key="1">
    <source>
        <dbReference type="Pfam" id="PF01636"/>
    </source>
</evidence>
<dbReference type="Pfam" id="PF01636">
    <property type="entry name" value="APH"/>
    <property type="match status" value="1"/>
</dbReference>
<accession>A0ABS9HU91</accession>
<keyword evidence="3" id="KW-1185">Reference proteome</keyword>
<protein>
    <submittedName>
        <fullName evidence="2">Phosphotransferase</fullName>
    </submittedName>
</protein>
<proteinExistence type="predicted"/>
<comment type="caution">
    <text evidence="2">The sequence shown here is derived from an EMBL/GenBank/DDBJ whole genome shotgun (WGS) entry which is preliminary data.</text>
</comment>
<reference evidence="3" key="1">
    <citation type="submission" date="2022-01" db="EMBL/GenBank/DDBJ databases">
        <title>Lysobacter chinensis sp. nov., a bacterium isolated from cow dung compost.</title>
        <authorList>
            <person name="Zhou L.Y."/>
        </authorList>
    </citation>
    <scope>NUCLEOTIDE SEQUENCE [LARGE SCALE GENOMIC DNA]</scope>
    <source>
        <strain evidence="3">TLK-CK17</strain>
    </source>
</reference>
<dbReference type="Proteomes" id="UP001430796">
    <property type="component" value="Unassembled WGS sequence"/>
</dbReference>
<dbReference type="EMBL" id="JAKJPO010000007">
    <property type="protein sequence ID" value="MCF7222456.1"/>
    <property type="molecule type" value="Genomic_DNA"/>
</dbReference>
<dbReference type="SUPFAM" id="SSF56112">
    <property type="entry name" value="Protein kinase-like (PK-like)"/>
    <property type="match status" value="1"/>
</dbReference>
<name>A0ABS9HU91_9GAMM</name>
<gene>
    <name evidence="2" type="ORF">L3V18_11750</name>
</gene>
<dbReference type="Gene3D" id="3.30.200.20">
    <property type="entry name" value="Phosphorylase Kinase, domain 1"/>
    <property type="match status" value="1"/>
</dbReference>